<keyword evidence="2" id="KW-1185">Reference proteome</keyword>
<proteinExistence type="predicted"/>
<dbReference type="GeneID" id="74908485"/>
<dbReference type="RefSeq" id="WP_061211622.1">
    <property type="nucleotide sequence ID" value="NZ_CP023482.1"/>
</dbReference>
<dbReference type="Proteomes" id="UP000815698">
    <property type="component" value="Chromosome"/>
</dbReference>
<evidence type="ECO:0000313" key="2">
    <source>
        <dbReference type="Proteomes" id="UP000815698"/>
    </source>
</evidence>
<organism evidence="1 2">
    <name type="scientific">Dermabacter jinjuensis</name>
    <dbReference type="NCBI Taxonomy" id="1667168"/>
    <lineage>
        <taxon>Bacteria</taxon>
        <taxon>Bacillati</taxon>
        <taxon>Actinomycetota</taxon>
        <taxon>Actinomycetes</taxon>
        <taxon>Micrococcales</taxon>
        <taxon>Dermabacteraceae</taxon>
        <taxon>Dermabacter</taxon>
    </lineage>
</organism>
<protein>
    <submittedName>
        <fullName evidence="1">Uncharacterized protein</fullName>
    </submittedName>
</protein>
<dbReference type="EMBL" id="CP023482">
    <property type="protein sequence ID" value="ATH96062.1"/>
    <property type="molecule type" value="Genomic_DNA"/>
</dbReference>
<gene>
    <name evidence="1" type="ORF">COP05_02360</name>
</gene>
<evidence type="ECO:0000313" key="1">
    <source>
        <dbReference type="EMBL" id="ATH96062.1"/>
    </source>
</evidence>
<sequence>MRTLKLETQVTVQARMKVVLSNFVLQDLAAKGILTWQEAWDTHLNTCARYGLRADTDTWLTGRVDPDADRSLGSRLPRRIQCESCGRCYGHKTWHSSTPNRADVWECPTNYAKRGTCKTPHIYQTVLLGTLAKTFQTLINRDDQVRHTVTALVAARAGQPVEEIGAAVHDVMLDAHPALHLPDFLCVFEGACVLTYHRVGFVFVTGDVVTLDLPAGWTPTSC</sequence>
<name>A0ABN5DNE0_9MICO</name>
<reference evidence="1 2" key="1">
    <citation type="journal article" date="2016" name="Int. J. Syst. Evol. Microbiol.">
        <title>Dermabacter jinjuensis sp. nov., a novel species of the genus Dermabacter isolated from a clinical specimen.</title>
        <authorList>
            <person name="Park Y.K."/>
            <person name="Lee K.M."/>
            <person name="Lee W.K."/>
            <person name="Cho M.J."/>
            <person name="Lee H.S."/>
            <person name="Cho Y.G."/>
            <person name="Lee Y.C."/>
            <person name="Lee W.K."/>
            <person name="Seong W.K."/>
            <person name="Hwang K.J."/>
        </authorList>
    </citation>
    <scope>NUCLEOTIDE SEQUENCE [LARGE SCALE GENOMIC DNA]</scope>
    <source>
        <strain evidence="1 2">32T</strain>
    </source>
</reference>
<accession>A0ABN5DNE0</accession>